<dbReference type="Pfam" id="PF00149">
    <property type="entry name" value="Metallophos"/>
    <property type="match status" value="1"/>
</dbReference>
<accession>I0JJN5</accession>
<gene>
    <name evidence="3" type="ordered locus">HBHAL_1993</name>
</gene>
<dbReference type="HOGENOM" id="CLU_025443_1_0_9"/>
<dbReference type="RefSeq" id="WP_014642257.1">
    <property type="nucleotide sequence ID" value="NC_017668.1"/>
</dbReference>
<dbReference type="STRING" id="866895.HBHAL_1993"/>
<keyword evidence="1" id="KW-0472">Membrane</keyword>
<dbReference type="PATRIC" id="fig|866895.3.peg.1001"/>
<evidence type="ECO:0000259" key="2">
    <source>
        <dbReference type="Pfam" id="PF00149"/>
    </source>
</evidence>
<proteinExistence type="predicted"/>
<dbReference type="Proteomes" id="UP000007397">
    <property type="component" value="Chromosome"/>
</dbReference>
<dbReference type="PANTHER" id="PTHR31302">
    <property type="entry name" value="TRANSMEMBRANE PROTEIN WITH METALLOPHOSPHOESTERASE DOMAIN-RELATED"/>
    <property type="match status" value="1"/>
</dbReference>
<dbReference type="InterPro" id="IPR004843">
    <property type="entry name" value="Calcineurin-like_PHP"/>
</dbReference>
<dbReference type="KEGG" id="hhd:HBHAL_1993"/>
<name>I0JJN5_HALH3</name>
<evidence type="ECO:0000313" key="3">
    <source>
        <dbReference type="EMBL" id="CCG44354.1"/>
    </source>
</evidence>
<keyword evidence="1" id="KW-0812">Transmembrane</keyword>
<dbReference type="GO" id="GO:0016787">
    <property type="term" value="F:hydrolase activity"/>
    <property type="evidence" value="ECO:0007669"/>
    <property type="project" value="InterPro"/>
</dbReference>
<sequence>MKVKKVLVRSLLVITIVVAAILIYTVWDNSRIKVVRQEVRIPGLPKDLEGYNILQLTDLQGRTFGSNQDKLIRQINSLNYDSILFTGDILDDKKFDYAPFYHLLDGIENKTNAMYVQGNSDPSNYKIDGNGELTKHEFVNGMEKRGVNLLESSYELTVDGATLTFVDFELSILDPEKGFTFANGRTRPQMWRDKQYIVYQNELLQQWKGFEKRGNEVLIAVNHFPIIDERIDQLTSTTYYKFRDYDLIIAGHYHGGQIRLPFLGALIVPEAFYDFGGLFPPQDRVKGLWEYKGIKQYVSAGLGSTDAVGFMNFRLFNTPEINLLTLKSAK</sequence>
<evidence type="ECO:0000313" key="4">
    <source>
        <dbReference type="Proteomes" id="UP000007397"/>
    </source>
</evidence>
<reference evidence="3 4" key="1">
    <citation type="journal article" date="2013" name="Environ. Microbiol.">
        <title>Chloride and organic osmolytes: a hybrid strategy to cope with elevated salinities by the moderately halophilic, chloride-dependent bacterium Halobacillus halophilus.</title>
        <authorList>
            <person name="Saum S.H."/>
            <person name="Pfeiffer F."/>
            <person name="Palm P."/>
            <person name="Rampp M."/>
            <person name="Schuster S.C."/>
            <person name="Muller V."/>
            <person name="Oesterhelt D."/>
        </authorList>
    </citation>
    <scope>NUCLEOTIDE SEQUENCE [LARGE SCALE GENOMIC DNA]</scope>
    <source>
        <strain evidence="4">ATCC 35676 / DSM 2266 / JCM 20832 / KCTC 3685 / LMG 17431 / NBRC 102448 / NCIMB 2269</strain>
    </source>
</reference>
<feature type="transmembrane region" description="Helical" evidence="1">
    <location>
        <begin position="7"/>
        <end position="27"/>
    </location>
</feature>
<dbReference type="AlphaFoldDB" id="I0JJN5"/>
<dbReference type="eggNOG" id="COG1408">
    <property type="taxonomic scope" value="Bacteria"/>
</dbReference>
<organism evidence="3 4">
    <name type="scientific">Halobacillus halophilus (strain ATCC 35676 / DSM 2266 / JCM 20832 / KCTC 3685 / LMG 17431 / NBRC 102448 / NCIMB 2269)</name>
    <name type="common">Sporosarcina halophila</name>
    <dbReference type="NCBI Taxonomy" id="866895"/>
    <lineage>
        <taxon>Bacteria</taxon>
        <taxon>Bacillati</taxon>
        <taxon>Bacillota</taxon>
        <taxon>Bacilli</taxon>
        <taxon>Bacillales</taxon>
        <taxon>Bacillaceae</taxon>
        <taxon>Halobacillus</taxon>
    </lineage>
</organism>
<evidence type="ECO:0000256" key="1">
    <source>
        <dbReference type="SAM" id="Phobius"/>
    </source>
</evidence>
<dbReference type="Gene3D" id="3.60.21.10">
    <property type="match status" value="1"/>
</dbReference>
<protein>
    <recommendedName>
        <fullName evidence="2">Calcineurin-like phosphoesterase domain-containing protein</fullName>
    </recommendedName>
</protein>
<keyword evidence="4" id="KW-1185">Reference proteome</keyword>
<dbReference type="SUPFAM" id="SSF56300">
    <property type="entry name" value="Metallo-dependent phosphatases"/>
    <property type="match status" value="1"/>
</dbReference>
<dbReference type="InterPro" id="IPR029052">
    <property type="entry name" value="Metallo-depent_PP-like"/>
</dbReference>
<dbReference type="PANTHER" id="PTHR31302:SF0">
    <property type="entry name" value="TRANSMEMBRANE PROTEIN WITH METALLOPHOSPHOESTERASE DOMAIN"/>
    <property type="match status" value="1"/>
</dbReference>
<dbReference type="EMBL" id="HE717023">
    <property type="protein sequence ID" value="CCG44354.1"/>
    <property type="molecule type" value="Genomic_DNA"/>
</dbReference>
<dbReference type="InterPro" id="IPR051158">
    <property type="entry name" value="Metallophosphoesterase_sf"/>
</dbReference>
<feature type="domain" description="Calcineurin-like phosphoesterase" evidence="2">
    <location>
        <begin position="52"/>
        <end position="255"/>
    </location>
</feature>
<keyword evidence="1" id="KW-1133">Transmembrane helix</keyword>